<reference evidence="3 4" key="1">
    <citation type="journal article" date="2018" name="PLoS Genet.">
        <title>Repeat elements organise 3D genome structure and mediate transcription in the filamentous fungus Epichloe festucae.</title>
        <authorList>
            <person name="Winter D.J."/>
            <person name="Ganley A.R.D."/>
            <person name="Young C.A."/>
            <person name="Liachko I."/>
            <person name="Schardl C.L."/>
            <person name="Dupont P.Y."/>
            <person name="Berry D."/>
            <person name="Ram A."/>
            <person name="Scott B."/>
            <person name="Cox M.P."/>
        </authorList>
    </citation>
    <scope>NUCLEOTIDE SEQUENCE [LARGE SCALE GENOMIC DNA]</scope>
    <source>
        <strain evidence="3 4">Fl1</strain>
    </source>
</reference>
<dbReference type="AlphaFoldDB" id="A0A7S9PT25"/>
<dbReference type="Proteomes" id="UP000594364">
    <property type="component" value="Chromosome 1"/>
</dbReference>
<evidence type="ECO:0000259" key="2">
    <source>
        <dbReference type="Pfam" id="PF13391"/>
    </source>
</evidence>
<gene>
    <name evidence="3" type="ORF">C2857_006694</name>
</gene>
<protein>
    <recommendedName>
        <fullName evidence="2">HNH nuclease domain-containing protein</fullName>
    </recommendedName>
</protein>
<proteinExistence type="predicted"/>
<dbReference type="OrthoDB" id="2142759at2759"/>
<name>A0A7S9PT25_EPIFF</name>
<evidence type="ECO:0000313" key="3">
    <source>
        <dbReference type="EMBL" id="QPG94667.1"/>
    </source>
</evidence>
<evidence type="ECO:0000256" key="1">
    <source>
        <dbReference type="SAM" id="MobiDB-lite"/>
    </source>
</evidence>
<evidence type="ECO:0000313" key="4">
    <source>
        <dbReference type="Proteomes" id="UP000594364"/>
    </source>
</evidence>
<accession>A0A7S9PT25</accession>
<dbReference type="EMBL" id="CP031385">
    <property type="protein sequence ID" value="QPG94667.1"/>
    <property type="molecule type" value="Genomic_DNA"/>
</dbReference>
<feature type="domain" description="HNH nuclease" evidence="2">
    <location>
        <begin position="162"/>
        <end position="224"/>
    </location>
</feature>
<feature type="region of interest" description="Disordered" evidence="1">
    <location>
        <begin position="44"/>
        <end position="64"/>
    </location>
</feature>
<feature type="compositionally biased region" description="Acidic residues" evidence="1">
    <location>
        <begin position="44"/>
        <end position="56"/>
    </location>
</feature>
<organism evidence="3 4">
    <name type="scientific">Epichloe festucae (strain Fl1)</name>
    <dbReference type="NCBI Taxonomy" id="877507"/>
    <lineage>
        <taxon>Eukaryota</taxon>
        <taxon>Fungi</taxon>
        <taxon>Dikarya</taxon>
        <taxon>Ascomycota</taxon>
        <taxon>Pezizomycotina</taxon>
        <taxon>Sordariomycetes</taxon>
        <taxon>Hypocreomycetidae</taxon>
        <taxon>Hypocreales</taxon>
        <taxon>Clavicipitaceae</taxon>
        <taxon>Epichloe</taxon>
    </lineage>
</organism>
<keyword evidence="4" id="KW-1185">Reference proteome</keyword>
<dbReference type="InterPro" id="IPR003615">
    <property type="entry name" value="HNH_nuc"/>
</dbReference>
<sequence>MRLGECQFAPEIPANFRSHIAIRHPGYIRGEDHMFSLPRLDALDSQDETDDDENSDTADNPAIGPKHGVHFDTLLVACQIITGNGFDTAYLSYDRPGHDRVRLSREGILMRYQYYLHVPQGDGEDTTSYAVTPNFQEWRFPASLPRNWQALAPTKLDHQPSCIISGSRMVEKAHVIPQAHNKWYTDNSMFDYSAGARSVSDSDDNMCLLRPDLHKVFDDRAFALVPKQDGRGQRHLVVHFFSVVKNFGDTALDIHNRKAHSLESVAREFLFARFALTVFARIKDFVLEGDRRKLAITQRANDASGCPAWVTSAVQMDRVQRNGLYGGGGSRSSSPTKRSRNTESQTGQKQQIDDVSEDPDPEECRGRSRVRSWVLANAAELEGSERNPKRRRMSEGRSPPPLTTSLTLGTLSNHDNYELKSAGSEISDGHDLTKNHAGRTFAKETEDSPVIILDTKAQS</sequence>
<dbReference type="Pfam" id="PF13391">
    <property type="entry name" value="HNH_2"/>
    <property type="match status" value="1"/>
</dbReference>
<feature type="region of interest" description="Disordered" evidence="1">
    <location>
        <begin position="321"/>
        <end position="409"/>
    </location>
</feature>